<dbReference type="Pfam" id="PF00005">
    <property type="entry name" value="ABC_tran"/>
    <property type="match status" value="1"/>
</dbReference>
<evidence type="ECO:0000259" key="9">
    <source>
        <dbReference type="PROSITE" id="PS50893"/>
    </source>
</evidence>
<dbReference type="InterPro" id="IPR017871">
    <property type="entry name" value="ABC_transporter-like_CS"/>
</dbReference>
<feature type="compositionally biased region" description="Polar residues" evidence="8">
    <location>
        <begin position="273"/>
        <end position="286"/>
    </location>
</feature>
<keyword evidence="3" id="KW-0813">Transport</keyword>
<keyword evidence="4" id="KW-1003">Cell membrane</keyword>
<dbReference type="AlphaFoldDB" id="A0A1X7JF17"/>
<dbReference type="InterPro" id="IPR003593">
    <property type="entry name" value="AAA+_ATPase"/>
</dbReference>
<keyword evidence="7" id="KW-0472">Membrane</keyword>
<dbReference type="EMBL" id="FXAY01000002">
    <property type="protein sequence ID" value="SMG26617.1"/>
    <property type="molecule type" value="Genomic_DNA"/>
</dbReference>
<dbReference type="PANTHER" id="PTHR43297">
    <property type="entry name" value="OLIGOPEPTIDE TRANSPORT ATP-BINDING PROTEIN APPD"/>
    <property type="match status" value="1"/>
</dbReference>
<evidence type="ECO:0000256" key="6">
    <source>
        <dbReference type="ARBA" id="ARBA00022840"/>
    </source>
</evidence>
<evidence type="ECO:0000313" key="11">
    <source>
        <dbReference type="Proteomes" id="UP000193244"/>
    </source>
</evidence>
<feature type="region of interest" description="Disordered" evidence="8">
    <location>
        <begin position="266"/>
        <end position="286"/>
    </location>
</feature>
<dbReference type="RefSeq" id="WP_085484284.1">
    <property type="nucleotide sequence ID" value="NZ_FXAY01000002.1"/>
</dbReference>
<dbReference type="PANTHER" id="PTHR43297:SF2">
    <property type="entry name" value="DIPEPTIDE TRANSPORT ATP-BINDING PROTEIN DPPD"/>
    <property type="match status" value="1"/>
</dbReference>
<dbReference type="InterPro" id="IPR050388">
    <property type="entry name" value="ABC_Ni/Peptide_Import"/>
</dbReference>
<gene>
    <name evidence="10" type="ORF">SAMN06296010_1346</name>
</gene>
<evidence type="ECO:0000313" key="10">
    <source>
        <dbReference type="EMBL" id="SMG26617.1"/>
    </source>
</evidence>
<keyword evidence="6 10" id="KW-0067">ATP-binding</keyword>
<evidence type="ECO:0000256" key="5">
    <source>
        <dbReference type="ARBA" id="ARBA00022741"/>
    </source>
</evidence>
<dbReference type="PROSITE" id="PS00211">
    <property type="entry name" value="ABC_TRANSPORTER_1"/>
    <property type="match status" value="1"/>
</dbReference>
<evidence type="ECO:0000256" key="1">
    <source>
        <dbReference type="ARBA" id="ARBA00004202"/>
    </source>
</evidence>
<proteinExistence type="inferred from homology"/>
<keyword evidence="5" id="KW-0547">Nucleotide-binding</keyword>
<dbReference type="PROSITE" id="PS50893">
    <property type="entry name" value="ABC_TRANSPORTER_2"/>
    <property type="match status" value="1"/>
</dbReference>
<protein>
    <submittedName>
        <fullName evidence="10">Peptide/nickel transport system ATP-binding protein</fullName>
    </submittedName>
</protein>
<evidence type="ECO:0000256" key="3">
    <source>
        <dbReference type="ARBA" id="ARBA00022448"/>
    </source>
</evidence>
<accession>A0A1X7JF17</accession>
<dbReference type="CDD" id="cd03257">
    <property type="entry name" value="ABC_NikE_OppD_transporters"/>
    <property type="match status" value="1"/>
</dbReference>
<dbReference type="SMART" id="SM00382">
    <property type="entry name" value="AAA"/>
    <property type="match status" value="1"/>
</dbReference>
<feature type="domain" description="ABC transporter" evidence="9">
    <location>
        <begin position="15"/>
        <end position="264"/>
    </location>
</feature>
<comment type="subcellular location">
    <subcellularLocation>
        <location evidence="1">Cell membrane</location>
        <topology evidence="1">Peripheral membrane protein</topology>
    </subcellularLocation>
</comment>
<dbReference type="Proteomes" id="UP000193244">
    <property type="component" value="Unassembled WGS sequence"/>
</dbReference>
<comment type="similarity">
    <text evidence="2">Belongs to the ABC transporter superfamily.</text>
</comment>
<name>A0A1X7JF17_9MICO</name>
<sequence length="286" mass="30069">MSAIPASQPAASGGLSIRDLTLSIGRGDKAKHILRGISLDIPAGRITGLAGESGSGKTMTGMTVLGLQPAQATVGGVIEFDGRNLHELPTKKLNSLRGNDIAMVFQDPTSSLHPMLSIGSQLTDHLRQHTGMSRREALERARVVLEQVKVPDPAGALKKYPHQFSGGQLQRVAIASAIMCSPSVLIADEPTTALDVTVQAGILRLLRELCDDLGLAILLVTHDLGVMSALADTIAVMREGEIVEHGDRFQVITAPRDPYTKALIDALPHDGSAPTSPDSTSTGDAS</sequence>
<evidence type="ECO:0000256" key="7">
    <source>
        <dbReference type="ARBA" id="ARBA00023136"/>
    </source>
</evidence>
<organism evidence="10 11">
    <name type="scientific">Agreia pratensis</name>
    <dbReference type="NCBI Taxonomy" id="150121"/>
    <lineage>
        <taxon>Bacteria</taxon>
        <taxon>Bacillati</taxon>
        <taxon>Actinomycetota</taxon>
        <taxon>Actinomycetes</taxon>
        <taxon>Micrococcales</taxon>
        <taxon>Microbacteriaceae</taxon>
        <taxon>Agreia</taxon>
    </lineage>
</organism>
<dbReference type="Gene3D" id="3.40.50.300">
    <property type="entry name" value="P-loop containing nucleotide triphosphate hydrolases"/>
    <property type="match status" value="1"/>
</dbReference>
<dbReference type="GO" id="GO:0005886">
    <property type="term" value="C:plasma membrane"/>
    <property type="evidence" value="ECO:0007669"/>
    <property type="project" value="UniProtKB-SubCell"/>
</dbReference>
<keyword evidence="11" id="KW-1185">Reference proteome</keyword>
<dbReference type="SUPFAM" id="SSF52540">
    <property type="entry name" value="P-loop containing nucleoside triphosphate hydrolases"/>
    <property type="match status" value="1"/>
</dbReference>
<evidence type="ECO:0000256" key="8">
    <source>
        <dbReference type="SAM" id="MobiDB-lite"/>
    </source>
</evidence>
<dbReference type="STRING" id="150121.SAMN06296010_1346"/>
<evidence type="ECO:0000256" key="2">
    <source>
        <dbReference type="ARBA" id="ARBA00005417"/>
    </source>
</evidence>
<evidence type="ECO:0000256" key="4">
    <source>
        <dbReference type="ARBA" id="ARBA00022475"/>
    </source>
</evidence>
<dbReference type="InterPro" id="IPR003439">
    <property type="entry name" value="ABC_transporter-like_ATP-bd"/>
</dbReference>
<dbReference type="InterPro" id="IPR027417">
    <property type="entry name" value="P-loop_NTPase"/>
</dbReference>
<dbReference type="GO" id="GO:0016887">
    <property type="term" value="F:ATP hydrolysis activity"/>
    <property type="evidence" value="ECO:0007669"/>
    <property type="project" value="InterPro"/>
</dbReference>
<reference evidence="11" key="1">
    <citation type="submission" date="2017-04" db="EMBL/GenBank/DDBJ databases">
        <authorList>
            <person name="Varghese N."/>
            <person name="Submissions S."/>
        </authorList>
    </citation>
    <scope>NUCLEOTIDE SEQUENCE [LARGE SCALE GENOMIC DNA]</scope>
    <source>
        <strain evidence="11">VKM Ac-2510</strain>
    </source>
</reference>
<dbReference type="GO" id="GO:0005524">
    <property type="term" value="F:ATP binding"/>
    <property type="evidence" value="ECO:0007669"/>
    <property type="project" value="UniProtKB-KW"/>
</dbReference>